<protein>
    <recommendedName>
        <fullName evidence="4">F-box domain-containing protein</fullName>
    </recommendedName>
</protein>
<reference evidence="2" key="2">
    <citation type="submission" date="2019-10" db="EMBL/GenBank/DDBJ databases">
        <title>Conservation and host-specific expression of non-tandemly repeated heterogenous ribosome RNA gene in arbuscular mycorrhizal fungi.</title>
        <authorList>
            <person name="Maeda T."/>
            <person name="Kobayashi Y."/>
            <person name="Nakagawa T."/>
            <person name="Ezawa T."/>
            <person name="Yamaguchi K."/>
            <person name="Bino T."/>
            <person name="Nishimoto Y."/>
            <person name="Shigenobu S."/>
            <person name="Kawaguchi M."/>
        </authorList>
    </citation>
    <scope>NUCLEOTIDE SEQUENCE</scope>
    <source>
        <strain evidence="2">HR1</strain>
    </source>
</reference>
<dbReference type="Proteomes" id="UP000615446">
    <property type="component" value="Unassembled WGS sequence"/>
</dbReference>
<dbReference type="EMBL" id="BLAL01000047">
    <property type="protein sequence ID" value="GES80163.1"/>
    <property type="molecule type" value="Genomic_DNA"/>
</dbReference>
<evidence type="ECO:0000313" key="3">
    <source>
        <dbReference type="Proteomes" id="UP000247702"/>
    </source>
</evidence>
<evidence type="ECO:0000313" key="2">
    <source>
        <dbReference type="EMBL" id="GES80163.1"/>
    </source>
</evidence>
<gene>
    <name evidence="2" type="ORF">RCL2_000745700</name>
    <name evidence="1" type="ORF">RclHR1_00020036</name>
</gene>
<dbReference type="Gene3D" id="3.80.10.10">
    <property type="entry name" value="Ribonuclease Inhibitor"/>
    <property type="match status" value="1"/>
</dbReference>
<dbReference type="Proteomes" id="UP000247702">
    <property type="component" value="Unassembled WGS sequence"/>
</dbReference>
<dbReference type="OrthoDB" id="2327339at2759"/>
<sequence length="518" mass="61103">MAPKLNDDCLSYIFQYLEEDSLSLFACVLVDKQWCRNAVPILWSNPWNDNKRYYGRAIRLIDTYVSTLSEETKQDLINEIIVKPNIILTNTTFEYEKFMKNLNVFELEYRIRKWVSSQPVRFDFTNTNQRKMRGGKNNARNTTLQPDYDRDTRILMSELLYLFLVNSPKIDTLCVSDFDKNFSFILKIADEEPEARKCLQNLQHLRISTHQPISTCLMKLSEITRNIEYLEIENCNINSFELKRLINVQNNLKNLTVEFVVNQPYQIHNVNNVLSELSSKAKSITRIKIKDAADIFIIFNSFVNLIELIINNTDKCDFKKWEHLSKVESLKKLKKLVINNKKGPIYFNIIAEFIERSSCDLDHIAISTTKPQDPTYLGTLINSIGRNCLNLTIFEGLIGKNNINEFSQLLQNCNNLKYLHIYPIKTSWENEVYKFDDILQVMIKYLPFNLNKLFLEDGWLISDINLFKKFLEGRKLLELSLISFHAYRSITNKYQEFEDVCESYKEKDYLLDYHFYSK</sequence>
<dbReference type="AlphaFoldDB" id="A0A2Z6QPL9"/>
<name>A0A2Z6QPL9_9GLOM</name>
<dbReference type="EMBL" id="BEXD01001112">
    <property type="protein sequence ID" value="GBB92333.1"/>
    <property type="molecule type" value="Genomic_DNA"/>
</dbReference>
<keyword evidence="3" id="KW-1185">Reference proteome</keyword>
<reference evidence="1 3" key="1">
    <citation type="submission" date="2017-11" db="EMBL/GenBank/DDBJ databases">
        <title>The genome of Rhizophagus clarus HR1 reveals common genetic basis of auxotrophy among arbuscular mycorrhizal fungi.</title>
        <authorList>
            <person name="Kobayashi Y."/>
        </authorList>
    </citation>
    <scope>NUCLEOTIDE SEQUENCE [LARGE SCALE GENOMIC DNA]</scope>
    <source>
        <strain evidence="1 3">HR1</strain>
    </source>
</reference>
<accession>A0A2Z6QPL9</accession>
<dbReference type="InterPro" id="IPR032675">
    <property type="entry name" value="LRR_dom_sf"/>
</dbReference>
<organism evidence="1 3">
    <name type="scientific">Rhizophagus clarus</name>
    <dbReference type="NCBI Taxonomy" id="94130"/>
    <lineage>
        <taxon>Eukaryota</taxon>
        <taxon>Fungi</taxon>
        <taxon>Fungi incertae sedis</taxon>
        <taxon>Mucoromycota</taxon>
        <taxon>Glomeromycotina</taxon>
        <taxon>Glomeromycetes</taxon>
        <taxon>Glomerales</taxon>
        <taxon>Glomeraceae</taxon>
        <taxon>Rhizophagus</taxon>
    </lineage>
</organism>
<comment type="caution">
    <text evidence="1">The sequence shown here is derived from an EMBL/GenBank/DDBJ whole genome shotgun (WGS) entry which is preliminary data.</text>
</comment>
<dbReference type="SUPFAM" id="SSF52047">
    <property type="entry name" value="RNI-like"/>
    <property type="match status" value="1"/>
</dbReference>
<evidence type="ECO:0000313" key="1">
    <source>
        <dbReference type="EMBL" id="GBB92333.1"/>
    </source>
</evidence>
<proteinExistence type="predicted"/>
<evidence type="ECO:0008006" key="4">
    <source>
        <dbReference type="Google" id="ProtNLM"/>
    </source>
</evidence>